<feature type="transmembrane region" description="Helical" evidence="6">
    <location>
        <begin position="460"/>
        <end position="478"/>
    </location>
</feature>
<name>A0ABV9M3H3_9ENTE</name>
<feature type="transmembrane region" description="Helical" evidence="6">
    <location>
        <begin position="324"/>
        <end position="341"/>
    </location>
</feature>
<evidence type="ECO:0000256" key="2">
    <source>
        <dbReference type="ARBA" id="ARBA00022475"/>
    </source>
</evidence>
<keyword evidence="3 6" id="KW-0812">Transmembrane</keyword>
<evidence type="ECO:0000259" key="7">
    <source>
        <dbReference type="SMART" id="SM00849"/>
    </source>
</evidence>
<keyword evidence="2" id="KW-1003">Cell membrane</keyword>
<evidence type="ECO:0000256" key="4">
    <source>
        <dbReference type="ARBA" id="ARBA00022989"/>
    </source>
</evidence>
<dbReference type="Proteomes" id="UP001596026">
    <property type="component" value="Unassembled WGS sequence"/>
</dbReference>
<dbReference type="InterPro" id="IPR001279">
    <property type="entry name" value="Metallo-B-lactamas"/>
</dbReference>
<dbReference type="Pfam" id="PF03772">
    <property type="entry name" value="Competence"/>
    <property type="match status" value="1"/>
</dbReference>
<evidence type="ECO:0000256" key="5">
    <source>
        <dbReference type="ARBA" id="ARBA00023136"/>
    </source>
</evidence>
<feature type="domain" description="Metallo-beta-lactamase" evidence="7">
    <location>
        <begin position="488"/>
        <end position="692"/>
    </location>
</feature>
<dbReference type="NCBIfam" id="TIGR00361">
    <property type="entry name" value="ComEC_Rec2"/>
    <property type="match status" value="1"/>
</dbReference>
<dbReference type="Gene3D" id="3.60.15.10">
    <property type="entry name" value="Ribonuclease Z/Hydroxyacylglutathione hydrolase-like"/>
    <property type="match status" value="1"/>
</dbReference>
<keyword evidence="4 6" id="KW-1133">Transmembrane helix</keyword>
<dbReference type="PANTHER" id="PTHR30619:SF7">
    <property type="entry name" value="BETA-LACTAMASE DOMAIN PROTEIN"/>
    <property type="match status" value="1"/>
</dbReference>
<dbReference type="Pfam" id="PF00753">
    <property type="entry name" value="Lactamase_B"/>
    <property type="match status" value="1"/>
</dbReference>
<evidence type="ECO:0000313" key="9">
    <source>
        <dbReference type="Proteomes" id="UP001596026"/>
    </source>
</evidence>
<accession>A0ABV9M3H3</accession>
<keyword evidence="5 6" id="KW-0472">Membrane</keyword>
<dbReference type="InterPro" id="IPR035681">
    <property type="entry name" value="ComA-like_MBL"/>
</dbReference>
<evidence type="ECO:0000313" key="8">
    <source>
        <dbReference type="EMBL" id="MFC4709646.1"/>
    </source>
</evidence>
<keyword evidence="9" id="KW-1185">Reference proteome</keyword>
<dbReference type="NCBIfam" id="TIGR00360">
    <property type="entry name" value="ComEC_N-term"/>
    <property type="match status" value="1"/>
</dbReference>
<dbReference type="SUPFAM" id="SSF56281">
    <property type="entry name" value="Metallo-hydrolase/oxidoreductase"/>
    <property type="match status" value="1"/>
</dbReference>
<dbReference type="InterPro" id="IPR004797">
    <property type="entry name" value="Competence_ComEC/Rec2"/>
</dbReference>
<dbReference type="InterPro" id="IPR004477">
    <property type="entry name" value="ComEC_N"/>
</dbReference>
<sequence>MDKRWKNQLIFPILIATSLLYAVILQQMILLFIASYFFITICYKKQVTLGLLSFFVAFLFLVNFYIRIEEQPITNQEITIELTIYPDTIKLNNDFVTLEGKTKQGNIYAQYAVKNTEEVIEWQKRTNWQKVIRVQGKYKNSQSARNKHGFDRAWYEFSNNKIGTFQIEKILAKKDENYRFSGRKIRAQAIDWVETTFFGKTATYIKALLLGYRDQEFQEIRKAYSSSGILHLFSISGMHISIFFGWCFYLFRRSLLTIEEFSGPFILLMFFAVILFGQGLSIWRGMLMYLIQFVFRAKQIHWSALDQFSLMLFLLLLIEPKSLIQTSGVLSILLALIILLSQEQQKNSFLYSLEISFLASPILMFYFFEIPLLGGVLTALIAPFFSLLLLPSFVLICLLAAMQVPVTGLNSWFNQVLAFFESILQFSEKFVVITGKIGLSIVFFLLIIGLLAYQSKRWKYWYFGLLLFYLLIPRFPLYSSVSFVDVGQGDSIVIQSFGNQEVYVIDTGGKMNFGDEEEKGEANAMYTVVPFLKGEGIRKIDGLFLTHGDFDHAGDLETILEEFQVKKLYLSSGMLQHKNMVNLDKKLLKKVKIVELAQGERVGNKITFEILAPIKTGIGENKDSLVLQTTMNRIKFLFMGDLEAEGEGQLLRDYPDIQADVVKLGHHGSRTSSTKLFLQAIGAKQGVISCGVNNHFNHPHPEVLANLNQHQVRVFRTDQEGMIRYIWHQPNKLPKIKRELVNPSSS</sequence>
<dbReference type="EMBL" id="JBHSGT010000020">
    <property type="protein sequence ID" value="MFC4709646.1"/>
    <property type="molecule type" value="Genomic_DNA"/>
</dbReference>
<evidence type="ECO:0000256" key="6">
    <source>
        <dbReference type="SAM" id="Phobius"/>
    </source>
</evidence>
<gene>
    <name evidence="8" type="ORF">ACFO3L_03240</name>
</gene>
<feature type="transmembrane region" description="Helical" evidence="6">
    <location>
        <begin position="263"/>
        <end position="287"/>
    </location>
</feature>
<dbReference type="PANTHER" id="PTHR30619">
    <property type="entry name" value="DNA INTERNALIZATION/COMPETENCE PROTEIN COMEC/REC2"/>
    <property type="match status" value="1"/>
</dbReference>
<feature type="transmembrane region" description="Helical" evidence="6">
    <location>
        <begin position="229"/>
        <end position="251"/>
    </location>
</feature>
<protein>
    <submittedName>
        <fullName evidence="8">DNA internalization-related competence protein ComEC/Rec2</fullName>
    </submittedName>
</protein>
<dbReference type="SMART" id="SM00849">
    <property type="entry name" value="Lactamase_B"/>
    <property type="match status" value="1"/>
</dbReference>
<feature type="transmembrane region" description="Helical" evidence="6">
    <location>
        <begin position="12"/>
        <end position="41"/>
    </location>
</feature>
<dbReference type="InterPro" id="IPR036866">
    <property type="entry name" value="RibonucZ/Hydroxyglut_hydro"/>
</dbReference>
<feature type="transmembrane region" description="Helical" evidence="6">
    <location>
        <begin position="348"/>
        <end position="368"/>
    </location>
</feature>
<proteinExistence type="predicted"/>
<evidence type="ECO:0000256" key="1">
    <source>
        <dbReference type="ARBA" id="ARBA00004651"/>
    </source>
</evidence>
<comment type="caution">
    <text evidence="8">The sequence shown here is derived from an EMBL/GenBank/DDBJ whole genome shotgun (WGS) entry which is preliminary data.</text>
</comment>
<evidence type="ECO:0000256" key="3">
    <source>
        <dbReference type="ARBA" id="ARBA00022692"/>
    </source>
</evidence>
<feature type="transmembrane region" description="Helical" evidence="6">
    <location>
        <begin position="380"/>
        <end position="402"/>
    </location>
</feature>
<comment type="subcellular location">
    <subcellularLocation>
        <location evidence="1">Cell membrane</location>
        <topology evidence="1">Multi-pass membrane protein</topology>
    </subcellularLocation>
</comment>
<dbReference type="CDD" id="cd07731">
    <property type="entry name" value="ComA-like_MBL-fold"/>
    <property type="match status" value="1"/>
</dbReference>
<feature type="transmembrane region" description="Helical" evidence="6">
    <location>
        <begin position="47"/>
        <end position="66"/>
    </location>
</feature>
<dbReference type="RefSeq" id="WP_379963781.1">
    <property type="nucleotide sequence ID" value="NZ_JBHSGT010000020.1"/>
</dbReference>
<organism evidence="8 9">
    <name type="scientific">Enterococcus eurekensis</name>
    <dbReference type="NCBI Taxonomy" id="1159753"/>
    <lineage>
        <taxon>Bacteria</taxon>
        <taxon>Bacillati</taxon>
        <taxon>Bacillota</taxon>
        <taxon>Bacilli</taxon>
        <taxon>Lactobacillales</taxon>
        <taxon>Enterococcaceae</taxon>
        <taxon>Enterococcus</taxon>
    </lineage>
</organism>
<feature type="transmembrane region" description="Helical" evidence="6">
    <location>
        <begin position="433"/>
        <end position="453"/>
    </location>
</feature>
<dbReference type="InterPro" id="IPR052159">
    <property type="entry name" value="Competence_DNA_uptake"/>
</dbReference>
<reference evidence="9" key="1">
    <citation type="journal article" date="2019" name="Int. J. Syst. Evol. Microbiol.">
        <title>The Global Catalogue of Microorganisms (GCM) 10K type strain sequencing project: providing services to taxonomists for standard genome sequencing and annotation.</title>
        <authorList>
            <consortium name="The Broad Institute Genomics Platform"/>
            <consortium name="The Broad Institute Genome Sequencing Center for Infectious Disease"/>
            <person name="Wu L."/>
            <person name="Ma J."/>
        </authorList>
    </citation>
    <scope>NUCLEOTIDE SEQUENCE [LARGE SCALE GENOMIC DNA]</scope>
    <source>
        <strain evidence="9">CGMCC 1.19061</strain>
    </source>
</reference>